<protein>
    <recommendedName>
        <fullName evidence="2">DC1 domain-containing protein</fullName>
    </recommendedName>
</protein>
<evidence type="ECO:0000313" key="4">
    <source>
        <dbReference type="Proteomes" id="UP000489600"/>
    </source>
</evidence>
<dbReference type="SUPFAM" id="SSF57889">
    <property type="entry name" value="Cysteine-rich domain"/>
    <property type="match status" value="3"/>
</dbReference>
<evidence type="ECO:0000313" key="3">
    <source>
        <dbReference type="EMBL" id="VVA90823.1"/>
    </source>
</evidence>
<reference evidence="3" key="1">
    <citation type="submission" date="2019-07" db="EMBL/GenBank/DDBJ databases">
        <authorList>
            <person name="Dittberner H."/>
        </authorList>
    </citation>
    <scope>NUCLEOTIDE SEQUENCE [LARGE SCALE GENOMIC DNA]</scope>
</reference>
<accession>A0A565APJ8</accession>
<evidence type="ECO:0000256" key="1">
    <source>
        <dbReference type="ARBA" id="ARBA00022737"/>
    </source>
</evidence>
<evidence type="ECO:0000259" key="2">
    <source>
        <dbReference type="Pfam" id="PF03107"/>
    </source>
</evidence>
<keyword evidence="4" id="KW-1185">Reference proteome</keyword>
<proteinExistence type="predicted"/>
<dbReference type="PANTHER" id="PTHR46288">
    <property type="entry name" value="PHORBOL-ESTER/DAG-TYPE DOMAIN-CONTAINING PROTEIN"/>
    <property type="match status" value="1"/>
</dbReference>
<keyword evidence="1" id="KW-0677">Repeat</keyword>
<comment type="caution">
    <text evidence="3">The sequence shown here is derived from an EMBL/GenBank/DDBJ whole genome shotgun (WGS) entry which is preliminary data.</text>
</comment>
<name>A0A565APJ8_9BRAS</name>
<dbReference type="Proteomes" id="UP000489600">
    <property type="component" value="Unassembled WGS sequence"/>
</dbReference>
<dbReference type="AlphaFoldDB" id="A0A565APJ8"/>
<feature type="domain" description="DC1" evidence="2">
    <location>
        <begin position="61"/>
        <end position="109"/>
    </location>
</feature>
<gene>
    <name evidence="3" type="ORF">ANE_LOCUS1268</name>
</gene>
<dbReference type="InterPro" id="IPR004146">
    <property type="entry name" value="DC1"/>
</dbReference>
<dbReference type="OrthoDB" id="1020867at2759"/>
<dbReference type="InterPro" id="IPR046349">
    <property type="entry name" value="C1-like_sf"/>
</dbReference>
<dbReference type="EMBL" id="CABITT030000001">
    <property type="protein sequence ID" value="VVA90823.1"/>
    <property type="molecule type" value="Genomic_DNA"/>
</dbReference>
<dbReference type="Pfam" id="PF03107">
    <property type="entry name" value="C1_2"/>
    <property type="match status" value="1"/>
</dbReference>
<organism evidence="3 4">
    <name type="scientific">Arabis nemorensis</name>
    <dbReference type="NCBI Taxonomy" id="586526"/>
    <lineage>
        <taxon>Eukaryota</taxon>
        <taxon>Viridiplantae</taxon>
        <taxon>Streptophyta</taxon>
        <taxon>Embryophyta</taxon>
        <taxon>Tracheophyta</taxon>
        <taxon>Spermatophyta</taxon>
        <taxon>Magnoliopsida</taxon>
        <taxon>eudicotyledons</taxon>
        <taxon>Gunneridae</taxon>
        <taxon>Pentapetalae</taxon>
        <taxon>rosids</taxon>
        <taxon>malvids</taxon>
        <taxon>Brassicales</taxon>
        <taxon>Brassicaceae</taxon>
        <taxon>Arabideae</taxon>
        <taxon>Arabis</taxon>
    </lineage>
</organism>
<dbReference type="PANTHER" id="PTHR46288:SF27">
    <property type="entry name" value="CYSTEINE_HISTIDINE-RICH C1 DOMAIN FAMILY PROTEIN"/>
    <property type="match status" value="1"/>
</dbReference>
<sequence length="302" mass="34649">MALKKLQHASHECLLTSSDIVENGICNICSKDEPVEFSCITCNFDLCKACSKLPHKVSHEFHSEHPLEFCLRKHDQRPEHILCSCCGCLSSESFYKCKECEIYLDLSCAILPNIFRSWDDNKKLHYSHAHLLQRCRPGPDARGSCLLCELPLSPSAICYGCVHCYSFIHERCLDFSMEIQHPVHPAHPLRRLDYTQNCGPVLCCKGCGNTIATVPIGCPECRFYLHLRCADSSLRGLMMHNNFHKHKLFYQATGAKIVFQYRRCDICKKYGVISLETYYHCLECNCKIHFECLEIPRCVLEC</sequence>